<dbReference type="GeneTree" id="ENSGT00530000063926"/>
<dbReference type="RefSeq" id="XP_015704506.1">
    <property type="nucleotide sequence ID" value="XM_015849020.2"/>
</dbReference>
<dbReference type="InterPro" id="IPR016860">
    <property type="entry name" value="Cerberus"/>
</dbReference>
<evidence type="ECO:0000256" key="2">
    <source>
        <dbReference type="ARBA" id="ARBA00007872"/>
    </source>
</evidence>
<dbReference type="Pfam" id="PF03045">
    <property type="entry name" value="DAN"/>
    <property type="match status" value="1"/>
</dbReference>
<keyword evidence="4 8" id="KW-0732">Signal</keyword>
<keyword evidence="3 6" id="KW-0964">Secreted</keyword>
<dbReference type="GO" id="GO:0035582">
    <property type="term" value="P:sequestering of BMP in extracellular matrix"/>
    <property type="evidence" value="ECO:0007669"/>
    <property type="project" value="Ensembl"/>
</dbReference>
<dbReference type="PANTHER" id="PTHR15273:SF8">
    <property type="entry name" value="CERBERUS"/>
    <property type="match status" value="1"/>
</dbReference>
<dbReference type="PIRSF" id="PIRSF027807">
    <property type="entry name" value="Cerberus"/>
    <property type="match status" value="1"/>
</dbReference>
<dbReference type="GO" id="GO:0042803">
    <property type="term" value="F:protein homodimerization activity"/>
    <property type="evidence" value="ECO:0007669"/>
    <property type="project" value="Ensembl"/>
</dbReference>
<dbReference type="CTD" id="9350"/>
<evidence type="ECO:0000256" key="8">
    <source>
        <dbReference type="SAM" id="SignalP"/>
    </source>
</evidence>
<feature type="chain" id="PRO_5034607246" evidence="8">
    <location>
        <begin position="48"/>
        <end position="300"/>
    </location>
</feature>
<comment type="subcellular location">
    <subcellularLocation>
        <location evidence="1 6">Secreted</location>
    </subcellularLocation>
</comment>
<comment type="similarity">
    <text evidence="2 6">Belongs to the DAN family.</text>
</comment>
<evidence type="ECO:0000256" key="4">
    <source>
        <dbReference type="ARBA" id="ARBA00022729"/>
    </source>
</evidence>
<dbReference type="GO" id="GO:0009948">
    <property type="term" value="P:anterior/posterior axis specification"/>
    <property type="evidence" value="ECO:0007669"/>
    <property type="project" value="Ensembl"/>
</dbReference>
<organism evidence="10 11">
    <name type="scientific">Coturnix japonica</name>
    <name type="common">Japanese quail</name>
    <name type="synonym">Coturnix coturnix japonica</name>
    <dbReference type="NCBI Taxonomy" id="93934"/>
    <lineage>
        <taxon>Eukaryota</taxon>
        <taxon>Metazoa</taxon>
        <taxon>Chordata</taxon>
        <taxon>Craniata</taxon>
        <taxon>Vertebrata</taxon>
        <taxon>Euteleostomi</taxon>
        <taxon>Archelosauria</taxon>
        <taxon>Archosauria</taxon>
        <taxon>Dinosauria</taxon>
        <taxon>Saurischia</taxon>
        <taxon>Theropoda</taxon>
        <taxon>Coelurosauria</taxon>
        <taxon>Aves</taxon>
        <taxon>Neognathae</taxon>
        <taxon>Galloanserae</taxon>
        <taxon>Galliformes</taxon>
        <taxon>Phasianidae</taxon>
        <taxon>Perdicinae</taxon>
        <taxon>Coturnix</taxon>
    </lineage>
</organism>
<dbReference type="Proteomes" id="UP000694412">
    <property type="component" value="Chromosome Z"/>
</dbReference>
<evidence type="ECO:0000256" key="1">
    <source>
        <dbReference type="ARBA" id="ARBA00004613"/>
    </source>
</evidence>
<dbReference type="PROSITE" id="PS01225">
    <property type="entry name" value="CTCK_2"/>
    <property type="match status" value="1"/>
</dbReference>
<dbReference type="PANTHER" id="PTHR15273">
    <property type="entry name" value="DAN DOMAIN FAMILY MEMBER 5"/>
    <property type="match status" value="1"/>
</dbReference>
<dbReference type="GO" id="GO:0042074">
    <property type="term" value="P:cell migration involved in gastrulation"/>
    <property type="evidence" value="ECO:0007669"/>
    <property type="project" value="Ensembl"/>
</dbReference>
<dbReference type="InterPro" id="IPR004133">
    <property type="entry name" value="DAN_dom"/>
</dbReference>
<keyword evidence="5" id="KW-1015">Disulfide bond</keyword>
<gene>
    <name evidence="10" type="primary">CER1</name>
</gene>
<dbReference type="InterPro" id="IPR006207">
    <property type="entry name" value="Cys_knot_C"/>
</dbReference>
<dbReference type="GO" id="GO:0008285">
    <property type="term" value="P:negative regulation of cell population proliferation"/>
    <property type="evidence" value="ECO:0007669"/>
    <property type="project" value="Ensembl"/>
</dbReference>
<feature type="domain" description="CTCK" evidence="9">
    <location>
        <begin position="196"/>
        <end position="281"/>
    </location>
</feature>
<evidence type="ECO:0000256" key="5">
    <source>
        <dbReference type="ARBA" id="ARBA00023157"/>
    </source>
</evidence>
<dbReference type="AlphaFoldDB" id="A0A8C2Y8M8"/>
<evidence type="ECO:0000313" key="11">
    <source>
        <dbReference type="Proteomes" id="UP000694412"/>
    </source>
</evidence>
<reference evidence="10" key="3">
    <citation type="submission" date="2025-09" db="UniProtKB">
        <authorList>
            <consortium name="Ensembl"/>
        </authorList>
    </citation>
    <scope>IDENTIFICATION</scope>
</reference>
<dbReference type="OrthoDB" id="9950584at2759"/>
<dbReference type="GO" id="GO:0032926">
    <property type="term" value="P:negative regulation of activin receptor signaling pathway"/>
    <property type="evidence" value="ECO:0007669"/>
    <property type="project" value="Ensembl"/>
</dbReference>
<evidence type="ECO:0000256" key="3">
    <source>
        <dbReference type="ARBA" id="ARBA00022525"/>
    </source>
</evidence>
<feature type="signal peptide" evidence="8">
    <location>
        <begin position="1"/>
        <end position="47"/>
    </location>
</feature>
<dbReference type="GO" id="GO:0023019">
    <property type="term" value="P:signal transduction involved in regulation of gene expression"/>
    <property type="evidence" value="ECO:0007669"/>
    <property type="project" value="Ensembl"/>
</dbReference>
<comment type="caution">
    <text evidence="7">Lacks conserved residue(s) required for the propagation of feature annotation.</text>
</comment>
<dbReference type="GO" id="GO:2000381">
    <property type="term" value="P:negative regulation of mesoderm development"/>
    <property type="evidence" value="ECO:0007669"/>
    <property type="project" value="Ensembl"/>
</dbReference>
<dbReference type="Gene3D" id="2.10.90.10">
    <property type="entry name" value="Cystine-knot cytokines"/>
    <property type="match status" value="1"/>
</dbReference>
<dbReference type="InterPro" id="IPR029034">
    <property type="entry name" value="Cystine-knot_cytokine"/>
</dbReference>
<evidence type="ECO:0000313" key="10">
    <source>
        <dbReference type="Ensembl" id="ENSCJPP00005008495.1"/>
    </source>
</evidence>
<dbReference type="KEGG" id="cjo:107306145"/>
<dbReference type="GO" id="GO:0048263">
    <property type="term" value="P:determination of dorsal identity"/>
    <property type="evidence" value="ECO:0007669"/>
    <property type="project" value="Ensembl"/>
</dbReference>
<dbReference type="GO" id="GO:0007399">
    <property type="term" value="P:nervous system development"/>
    <property type="evidence" value="ECO:0007669"/>
    <property type="project" value="Ensembl"/>
</dbReference>
<dbReference type="GeneID" id="107306145"/>
<evidence type="ECO:0000256" key="7">
    <source>
        <dbReference type="PROSITE-ProRule" id="PRU00039"/>
    </source>
</evidence>
<protein>
    <submittedName>
        <fullName evidence="10">Cerberus 1, DAN family BMP antagonist</fullName>
    </submittedName>
</protein>
<keyword evidence="11" id="KW-1185">Reference proteome</keyword>
<dbReference type="GO" id="GO:0036122">
    <property type="term" value="F:BMP binding"/>
    <property type="evidence" value="ECO:0007669"/>
    <property type="project" value="Ensembl"/>
</dbReference>
<dbReference type="GO" id="GO:0001657">
    <property type="term" value="P:ureteric bud development"/>
    <property type="evidence" value="ECO:0007669"/>
    <property type="project" value="Ensembl"/>
</dbReference>
<reference evidence="10" key="2">
    <citation type="submission" date="2025-08" db="UniProtKB">
        <authorList>
            <consortium name="Ensembl"/>
        </authorList>
    </citation>
    <scope>IDENTIFICATION</scope>
</reference>
<dbReference type="SMART" id="SM00041">
    <property type="entry name" value="CT"/>
    <property type="match status" value="1"/>
</dbReference>
<evidence type="ECO:0000259" key="9">
    <source>
        <dbReference type="PROSITE" id="PS01225"/>
    </source>
</evidence>
<dbReference type="Ensembl" id="ENSCJPT00005012858.1">
    <property type="protein sequence ID" value="ENSCJPP00005008495.1"/>
    <property type="gene ID" value="ENSCJPG00005007574.1"/>
</dbReference>
<dbReference type="GO" id="GO:0016015">
    <property type="term" value="F:morphogen activity"/>
    <property type="evidence" value="ECO:0007669"/>
    <property type="project" value="Ensembl"/>
</dbReference>
<dbReference type="GO" id="GO:0003419">
    <property type="term" value="P:growth plate cartilage chondrocyte proliferation"/>
    <property type="evidence" value="ECO:0007669"/>
    <property type="project" value="Ensembl"/>
</dbReference>
<evidence type="ECO:0000256" key="6">
    <source>
        <dbReference type="PIRNR" id="PIRNR027807"/>
    </source>
</evidence>
<proteinExistence type="inferred from homology"/>
<reference evidence="10" key="1">
    <citation type="submission" date="2015-11" db="EMBL/GenBank/DDBJ databases">
        <authorList>
            <consortium name="International Coturnix japonica Genome Analysis Consortium"/>
            <person name="Warren W."/>
            <person name="Burt D.W."/>
            <person name="Antin P.B."/>
            <person name="Lanford R."/>
            <person name="Gros J."/>
            <person name="Wilson R.K."/>
        </authorList>
    </citation>
    <scope>NUCLEOTIDE SEQUENCE [LARGE SCALE GENOMIC DNA]</scope>
</reference>
<dbReference type="GO" id="GO:0030282">
    <property type="term" value="P:bone mineralization"/>
    <property type="evidence" value="ECO:0007669"/>
    <property type="project" value="Ensembl"/>
</dbReference>
<name>A0A8C2Y8M8_COTJA</name>
<dbReference type="GO" id="GO:0071276">
    <property type="term" value="P:cellular response to cadmium ion"/>
    <property type="evidence" value="ECO:0007669"/>
    <property type="project" value="Ensembl"/>
</dbReference>
<sequence length="300" mass="34572">MEADNRLLYKASTQCSRQHYQVYSISRIMSLLLLQLLMLSCLGATEPQPDSQQRKRRPFQRLFYLDRNLLESQSFRELVGENPVGVKETKEEPSFFIAFPQTAEESQKQGEKKMSRFILPNAELHANKDLRNWAATREISPVEDFSPSHYSSNREIEPPYRKDAKKFWDHFMSRKNSASEEVVLPIKTNEMHQETCRTLPFPQSVAHENCEKVIVQNNLCFGKCSSFHVPGPDDRLYTSCSKCLPTKFSMKRLDLNCTSSVPVVKNVMIVEKCKCETQKTEDPLLGSLQSDFLGNIPEHN</sequence>
<dbReference type="GO" id="GO:0005615">
    <property type="term" value="C:extracellular space"/>
    <property type="evidence" value="ECO:0007669"/>
    <property type="project" value="Ensembl"/>
</dbReference>
<accession>A0A8C2Y8M8</accession>